<keyword evidence="2" id="KW-0732">Signal</keyword>
<dbReference type="KEGG" id="ksk:KSE_16640"/>
<dbReference type="PATRIC" id="fig|452652.3.peg.1667"/>
<dbReference type="SUPFAM" id="SSF53448">
    <property type="entry name" value="Nucleotide-diphospho-sugar transferases"/>
    <property type="match status" value="1"/>
</dbReference>
<feature type="region of interest" description="Disordered" evidence="1">
    <location>
        <begin position="305"/>
        <end position="339"/>
    </location>
</feature>
<keyword evidence="4" id="KW-1185">Reference proteome</keyword>
<feature type="signal peptide" evidence="2">
    <location>
        <begin position="1"/>
        <end position="22"/>
    </location>
</feature>
<dbReference type="STRING" id="452652.KSE_16640"/>
<dbReference type="AlphaFoldDB" id="E4N8F8"/>
<accession>E4N8F8</accession>
<dbReference type="EMBL" id="AP010968">
    <property type="protein sequence ID" value="BAJ27489.1"/>
    <property type="molecule type" value="Genomic_DNA"/>
</dbReference>
<gene>
    <name evidence="3" type="ordered locus">KSE_16640</name>
</gene>
<evidence type="ECO:0000256" key="2">
    <source>
        <dbReference type="SAM" id="SignalP"/>
    </source>
</evidence>
<name>E4N8F8_KITSK</name>
<evidence type="ECO:0000313" key="3">
    <source>
        <dbReference type="EMBL" id="BAJ27489.1"/>
    </source>
</evidence>
<dbReference type="eggNOG" id="COG1216">
    <property type="taxonomic scope" value="Bacteria"/>
</dbReference>
<evidence type="ECO:0000313" key="4">
    <source>
        <dbReference type="Proteomes" id="UP000007076"/>
    </source>
</evidence>
<feature type="compositionally biased region" description="Basic and acidic residues" evidence="1">
    <location>
        <begin position="305"/>
        <end position="317"/>
    </location>
</feature>
<dbReference type="InterPro" id="IPR029044">
    <property type="entry name" value="Nucleotide-diphossugar_trans"/>
</dbReference>
<dbReference type="Gene3D" id="3.90.550.10">
    <property type="entry name" value="Spore Coat Polysaccharide Biosynthesis Protein SpsA, Chain A"/>
    <property type="match status" value="1"/>
</dbReference>
<evidence type="ECO:0008006" key="5">
    <source>
        <dbReference type="Google" id="ProtNLM"/>
    </source>
</evidence>
<feature type="chain" id="PRO_5038439723" description="Glycosyltransferase" evidence="2">
    <location>
        <begin position="23"/>
        <end position="339"/>
    </location>
</feature>
<dbReference type="Proteomes" id="UP000007076">
    <property type="component" value="Chromosome"/>
</dbReference>
<reference evidence="3 4" key="1">
    <citation type="journal article" date="2010" name="DNA Res.">
        <title>Genome sequence of Kitasatospora setae NBRC 14216T: an evolutionary snapshot of the family Streptomycetaceae.</title>
        <authorList>
            <person name="Ichikawa N."/>
            <person name="Oguchi A."/>
            <person name="Ikeda H."/>
            <person name="Ishikawa J."/>
            <person name="Kitani S."/>
            <person name="Watanabe Y."/>
            <person name="Nakamura S."/>
            <person name="Katano Y."/>
            <person name="Kishi E."/>
            <person name="Sasagawa M."/>
            <person name="Ankai A."/>
            <person name="Fukui S."/>
            <person name="Hashimoto Y."/>
            <person name="Kamata S."/>
            <person name="Otoguro M."/>
            <person name="Tanikawa S."/>
            <person name="Nihira T."/>
            <person name="Horinouchi S."/>
            <person name="Ohnishi Y."/>
            <person name="Hayakawa M."/>
            <person name="Kuzuyama T."/>
            <person name="Arisawa A."/>
            <person name="Nomoto F."/>
            <person name="Miura H."/>
            <person name="Takahashi Y."/>
            <person name="Fujita N."/>
        </authorList>
    </citation>
    <scope>NUCLEOTIDE SEQUENCE [LARGE SCALE GENOMIC DNA]</scope>
    <source>
        <strain evidence="4">ATCC 33774 / DSM 43861 / JCM 3304 / KCC A-0304 / NBRC 14216 / KM-6054</strain>
    </source>
</reference>
<sequence>MAVAVVTHTAPATLPLVLSALATQAPFGAVTVLFTGAPGSTAHTRAHRAAAAVGACVDETGTPLRIGAARAWHLTHLAATAPHLTHVAFLDDDCPPRPGWWMAALAAADGGAVLAFGPRHPARPQGAGGRIRAWEAESSAKVTAARTAPTLVRHAPSMMVAGGNMLVDLRVAHAHGITAPAFACGAFEDVDYQLRLAEAGFADRIRFDPRMATDHHDHLGARALLYKSALSGQGLARCRTLHGARLWNLSRWRPCRTLLRTCRSAYGAHELPYSLRLLTLVRAATVAAAYTAARLHQLAALRARDRDHQTPPLHRDAGGGLQLGGAPLTPAEQVGGVGG</sequence>
<organism evidence="3 4">
    <name type="scientific">Kitasatospora setae (strain ATCC 33774 / DSM 43861 / JCM 3304 / KCC A-0304 / NBRC 14216 / KM-6054)</name>
    <name type="common">Streptomyces setae</name>
    <dbReference type="NCBI Taxonomy" id="452652"/>
    <lineage>
        <taxon>Bacteria</taxon>
        <taxon>Bacillati</taxon>
        <taxon>Actinomycetota</taxon>
        <taxon>Actinomycetes</taxon>
        <taxon>Kitasatosporales</taxon>
        <taxon>Streptomycetaceae</taxon>
        <taxon>Kitasatospora</taxon>
    </lineage>
</organism>
<dbReference type="HOGENOM" id="CLU_818313_0_0_11"/>
<proteinExistence type="predicted"/>
<protein>
    <recommendedName>
        <fullName evidence="5">Glycosyltransferase</fullName>
    </recommendedName>
</protein>
<evidence type="ECO:0000256" key="1">
    <source>
        <dbReference type="SAM" id="MobiDB-lite"/>
    </source>
</evidence>